<dbReference type="Pfam" id="PF02522">
    <property type="entry name" value="Antibiotic_NAT"/>
    <property type="match status" value="1"/>
</dbReference>
<keyword evidence="2 4" id="KW-0808">Transferase</keyword>
<dbReference type="EC" id="2.3.1.-" evidence="4"/>
<reference evidence="6" key="1">
    <citation type="submission" date="2009-12" db="EMBL/GenBank/DDBJ databases">
        <title>Sequence of Clostridiales genomosp. BVAB3 str. UPII9-5.</title>
        <authorList>
            <person name="Madupu R."/>
            <person name="Durkin A.S."/>
            <person name="Torralba M."/>
            <person name="Methe B."/>
            <person name="Sutton G.G."/>
            <person name="Strausberg R.L."/>
            <person name="Nelson K.E."/>
        </authorList>
    </citation>
    <scope>NUCLEOTIDE SEQUENCE [LARGE SCALE GENOMIC DNA]</scope>
    <source>
        <strain evidence="6">W1219</strain>
    </source>
</reference>
<evidence type="ECO:0000313" key="6">
    <source>
        <dbReference type="Proteomes" id="UP000005017"/>
    </source>
</evidence>
<dbReference type="eggNOG" id="COG2746">
    <property type="taxonomic scope" value="Bacteria"/>
</dbReference>
<keyword evidence="3 4" id="KW-0012">Acyltransferase</keyword>
<accession>D2MM75</accession>
<comment type="caution">
    <text evidence="5">The sequence shown here is derived from an EMBL/GenBank/DDBJ whole genome shotgun (WGS) entry which is preliminary data.</text>
</comment>
<dbReference type="EMBL" id="ADFR01000002">
    <property type="protein sequence ID" value="EFC06151.1"/>
    <property type="molecule type" value="Genomic_DNA"/>
</dbReference>
<comment type="catalytic activity">
    <reaction evidence="4">
        <text>a 2-deoxystreptamine antibiotic + acetyl-CoA = an N(3)-acetyl-2-deoxystreptamine antibiotic + CoA + H(+)</text>
        <dbReference type="Rhea" id="RHEA:12665"/>
        <dbReference type="ChEBI" id="CHEBI:15378"/>
        <dbReference type="ChEBI" id="CHEBI:57287"/>
        <dbReference type="ChEBI" id="CHEBI:57288"/>
        <dbReference type="ChEBI" id="CHEBI:57921"/>
        <dbReference type="ChEBI" id="CHEBI:77452"/>
        <dbReference type="EC" id="2.3.1.81"/>
    </reaction>
</comment>
<sequence length="269" mass="30141">MNETELSEVLTKEKLISGLQMLGITGSQILEVHTKMSAFNYVVGGAKTIVDGLLELCQNGGTILMPTQVADNSEPSDWQYPPISPELWKTVRQEIPAFDPESSDTHYMGSVVLNFQHREGVVSSKHPSFSYAAWGRYAKLLVNGQSLHFPLSEESPAARLYELKGYILLMGVDLSSCTALHLAEYRSDCRPIQIQGAMVDTKEGSKWKEYLDLQLDSDDFVKVEQILRKKELLRETTICGCKVMLFSATAAIDEATRYLENSSVFDLYR</sequence>
<comment type="similarity">
    <text evidence="1 4">Belongs to the antibiotic N-acetyltransferase family.</text>
</comment>
<dbReference type="SUPFAM" id="SSF110710">
    <property type="entry name" value="TTHA0583/YokD-like"/>
    <property type="match status" value="1"/>
</dbReference>
<dbReference type="InterPro" id="IPR028345">
    <property type="entry name" value="Antibiotic_NAT-like"/>
</dbReference>
<dbReference type="GO" id="GO:0046353">
    <property type="term" value="F:aminoglycoside 3-N-acetyltransferase activity"/>
    <property type="evidence" value="ECO:0007669"/>
    <property type="project" value="UniProtKB-EC"/>
</dbReference>
<gene>
    <name evidence="5" type="ORF">HMPREF9013_0845</name>
</gene>
<keyword evidence="4" id="KW-0046">Antibiotic resistance</keyword>
<dbReference type="STRING" id="679192.HMPREF9013_0845"/>
<keyword evidence="6" id="KW-1185">Reference proteome</keyword>
<dbReference type="Proteomes" id="UP000005017">
    <property type="component" value="Unassembled WGS sequence"/>
</dbReference>
<dbReference type="AlphaFoldDB" id="D2MM75"/>
<dbReference type="RefSeq" id="WP_006626496.1">
    <property type="nucleotide sequence ID" value="NZ_ADFR01000002.1"/>
</dbReference>
<dbReference type="InterPro" id="IPR003679">
    <property type="entry name" value="Amioglycoside_AcTrfase"/>
</dbReference>
<dbReference type="PANTHER" id="PTHR11104:SF0">
    <property type="entry name" value="SPBETA PROPHAGE-DERIVED AMINOGLYCOSIDE N(3')-ACETYLTRANSFERASE-LIKE PROTEIN YOKD"/>
    <property type="match status" value="1"/>
</dbReference>
<protein>
    <recommendedName>
        <fullName evidence="4">Aminoglycoside N(3)-acetyltransferase</fullName>
        <ecNumber evidence="4">2.3.1.-</ecNumber>
    </recommendedName>
</protein>
<dbReference type="PANTHER" id="PTHR11104">
    <property type="entry name" value="AMINOGLYCOSIDE N3-ACETYLTRANSFERASE"/>
    <property type="match status" value="1"/>
</dbReference>
<evidence type="ECO:0000313" key="5">
    <source>
        <dbReference type="EMBL" id="EFC06151.1"/>
    </source>
</evidence>
<organism evidence="5 6">
    <name type="scientific">Bulleidia extructa W1219</name>
    <dbReference type="NCBI Taxonomy" id="679192"/>
    <lineage>
        <taxon>Bacteria</taxon>
        <taxon>Bacillati</taxon>
        <taxon>Bacillota</taxon>
        <taxon>Erysipelotrichia</taxon>
        <taxon>Erysipelotrichales</taxon>
        <taxon>Erysipelotrichaceae</taxon>
        <taxon>Bulleidia</taxon>
    </lineage>
</organism>
<name>D2MM75_9FIRM</name>
<evidence type="ECO:0000256" key="4">
    <source>
        <dbReference type="RuleBase" id="RU365031"/>
    </source>
</evidence>
<evidence type="ECO:0000256" key="3">
    <source>
        <dbReference type="ARBA" id="ARBA00023315"/>
    </source>
</evidence>
<proteinExistence type="inferred from homology"/>
<dbReference type="OrthoDB" id="7330654at2"/>
<dbReference type="GO" id="GO:0046677">
    <property type="term" value="P:response to antibiotic"/>
    <property type="evidence" value="ECO:0007669"/>
    <property type="project" value="UniProtKB-KW"/>
</dbReference>
<evidence type="ECO:0000256" key="2">
    <source>
        <dbReference type="ARBA" id="ARBA00022679"/>
    </source>
</evidence>
<evidence type="ECO:0000256" key="1">
    <source>
        <dbReference type="ARBA" id="ARBA00006383"/>
    </source>
</evidence>